<evidence type="ECO:0000256" key="1">
    <source>
        <dbReference type="SAM" id="Phobius"/>
    </source>
</evidence>
<dbReference type="Proteomes" id="UP000009131">
    <property type="component" value="Unassembled WGS sequence"/>
</dbReference>
<keyword evidence="3" id="KW-1185">Reference proteome</keyword>
<feature type="transmembrane region" description="Helical" evidence="1">
    <location>
        <begin position="93"/>
        <end position="112"/>
    </location>
</feature>
<keyword evidence="1" id="KW-0812">Transmembrane</keyword>
<dbReference type="eggNOG" id="ENOG502S1IP">
    <property type="taxonomic scope" value="Eukaryota"/>
</dbReference>
<dbReference type="PANTHER" id="PTHR34205:SF2">
    <property type="entry name" value="DUF962 DOMAIN-CONTAINING PROTEIN"/>
    <property type="match status" value="1"/>
</dbReference>
<dbReference type="InParanoid" id="G7E1K4"/>
<gene>
    <name evidence="2" type="primary">Mo03385</name>
    <name evidence="2" type="ORF">E5Q_03385</name>
</gene>
<comment type="caution">
    <text evidence="2">The sequence shown here is derived from an EMBL/GenBank/DDBJ whole genome shotgun (WGS) entry which is preliminary data.</text>
</comment>
<dbReference type="InterPro" id="IPR009305">
    <property type="entry name" value="Mpo1-like"/>
</dbReference>
<evidence type="ECO:0000313" key="2">
    <source>
        <dbReference type="EMBL" id="GAA96714.1"/>
    </source>
</evidence>
<evidence type="ECO:0008006" key="4">
    <source>
        <dbReference type="Google" id="ProtNLM"/>
    </source>
</evidence>
<sequence>MSGIEKQTTGQNSLANPDCKPLQWNKTGYSSFNQFYPYYLGEHSLPITRRLHNVGTTISLATHARFWLSFLPALFPNAKQLERLNLSFPRWKLFAAGIFSGYFFAWVSHFFIEKNRPATFKAPVYSLMGDMKLWWEVVTFQRAF</sequence>
<dbReference type="PANTHER" id="PTHR34205">
    <property type="entry name" value="TRANSMEMBRANE PROTEIN"/>
    <property type="match status" value="1"/>
</dbReference>
<reference evidence="2 3" key="1">
    <citation type="journal article" date="2011" name="J. Gen. Appl. Microbiol.">
        <title>Draft genome sequencing of the enigmatic basidiomycete Mixia osmundae.</title>
        <authorList>
            <person name="Nishida H."/>
            <person name="Nagatsuka Y."/>
            <person name="Sugiyama J."/>
        </authorList>
    </citation>
    <scope>NUCLEOTIDE SEQUENCE [LARGE SCALE GENOMIC DNA]</scope>
    <source>
        <strain evidence="3">CBS 9802 / IAM 14324 / JCM 22182 / KY 12970</strain>
    </source>
</reference>
<organism evidence="2 3">
    <name type="scientific">Mixia osmundae (strain CBS 9802 / IAM 14324 / JCM 22182 / KY 12970)</name>
    <dbReference type="NCBI Taxonomy" id="764103"/>
    <lineage>
        <taxon>Eukaryota</taxon>
        <taxon>Fungi</taxon>
        <taxon>Dikarya</taxon>
        <taxon>Basidiomycota</taxon>
        <taxon>Pucciniomycotina</taxon>
        <taxon>Mixiomycetes</taxon>
        <taxon>Mixiales</taxon>
        <taxon>Mixiaceae</taxon>
        <taxon>Mixia</taxon>
    </lineage>
</organism>
<dbReference type="Pfam" id="PF06127">
    <property type="entry name" value="Mpo1-like"/>
    <property type="match status" value="1"/>
</dbReference>
<evidence type="ECO:0000313" key="3">
    <source>
        <dbReference type="Proteomes" id="UP000009131"/>
    </source>
</evidence>
<accession>G7E1K4</accession>
<reference evidence="2 3" key="2">
    <citation type="journal article" date="2012" name="Open Biol.">
        <title>Characteristics of nucleosomes and linker DNA regions on the genome of the basidiomycete Mixia osmundae revealed by mono- and dinucleosome mapping.</title>
        <authorList>
            <person name="Nishida H."/>
            <person name="Kondo S."/>
            <person name="Matsumoto T."/>
            <person name="Suzuki Y."/>
            <person name="Yoshikawa H."/>
            <person name="Taylor T.D."/>
            <person name="Sugiyama J."/>
        </authorList>
    </citation>
    <scope>NUCLEOTIDE SEQUENCE [LARGE SCALE GENOMIC DNA]</scope>
    <source>
        <strain evidence="3">CBS 9802 / IAM 14324 / JCM 22182 / KY 12970</strain>
    </source>
</reference>
<keyword evidence="1" id="KW-0472">Membrane</keyword>
<proteinExistence type="predicted"/>
<dbReference type="HOGENOM" id="CLU_1796943_0_0_1"/>
<dbReference type="EMBL" id="BABT02000106">
    <property type="protein sequence ID" value="GAA96714.1"/>
    <property type="molecule type" value="Genomic_DNA"/>
</dbReference>
<keyword evidence="1" id="KW-1133">Transmembrane helix</keyword>
<dbReference type="OrthoDB" id="5511466at2759"/>
<dbReference type="AlphaFoldDB" id="G7E1K4"/>
<name>G7E1K4_MIXOS</name>
<dbReference type="RefSeq" id="XP_014565233.1">
    <property type="nucleotide sequence ID" value="XM_014709747.1"/>
</dbReference>
<dbReference type="OMA" id="FRHPLYS"/>
<protein>
    <recommendedName>
        <fullName evidence="4">DUF962 domain-containing protein</fullName>
    </recommendedName>
</protein>